<evidence type="ECO:0000313" key="6">
    <source>
        <dbReference type="EMBL" id="RCW68655.1"/>
    </source>
</evidence>
<dbReference type="PROSITE" id="PS50931">
    <property type="entry name" value="HTH_LYSR"/>
    <property type="match status" value="1"/>
</dbReference>
<keyword evidence="2" id="KW-0805">Transcription regulation</keyword>
<comment type="similarity">
    <text evidence="1">Belongs to the LysR transcriptional regulatory family.</text>
</comment>
<evidence type="ECO:0000259" key="5">
    <source>
        <dbReference type="PROSITE" id="PS50931"/>
    </source>
</evidence>
<accession>A0A368XLC2</accession>
<dbReference type="Gene3D" id="1.10.10.10">
    <property type="entry name" value="Winged helix-like DNA-binding domain superfamily/Winged helix DNA-binding domain"/>
    <property type="match status" value="1"/>
</dbReference>
<dbReference type="InterPro" id="IPR058163">
    <property type="entry name" value="LysR-type_TF_proteobact-type"/>
</dbReference>
<dbReference type="EMBL" id="QPJK01000007">
    <property type="protein sequence ID" value="RCW68655.1"/>
    <property type="molecule type" value="Genomic_DNA"/>
</dbReference>
<evidence type="ECO:0000256" key="2">
    <source>
        <dbReference type="ARBA" id="ARBA00023015"/>
    </source>
</evidence>
<evidence type="ECO:0000313" key="7">
    <source>
        <dbReference type="Proteomes" id="UP000252884"/>
    </source>
</evidence>
<protein>
    <submittedName>
        <fullName evidence="6">DNA-binding transcriptional LysR family regulator</fullName>
    </submittedName>
</protein>
<dbReference type="Gene3D" id="3.40.190.10">
    <property type="entry name" value="Periplasmic binding protein-like II"/>
    <property type="match status" value="2"/>
</dbReference>
<dbReference type="GO" id="GO:0043565">
    <property type="term" value="F:sequence-specific DNA binding"/>
    <property type="evidence" value="ECO:0007669"/>
    <property type="project" value="TreeGrafter"/>
</dbReference>
<dbReference type="Proteomes" id="UP000252884">
    <property type="component" value="Unassembled WGS sequence"/>
</dbReference>
<dbReference type="AlphaFoldDB" id="A0A368XLC2"/>
<dbReference type="InterPro" id="IPR005119">
    <property type="entry name" value="LysR_subst-bd"/>
</dbReference>
<dbReference type="Pfam" id="PF00126">
    <property type="entry name" value="HTH_1"/>
    <property type="match status" value="1"/>
</dbReference>
<keyword evidence="7" id="KW-1185">Reference proteome</keyword>
<evidence type="ECO:0000256" key="1">
    <source>
        <dbReference type="ARBA" id="ARBA00009437"/>
    </source>
</evidence>
<dbReference type="SUPFAM" id="SSF46785">
    <property type="entry name" value="Winged helix' DNA-binding domain"/>
    <property type="match status" value="1"/>
</dbReference>
<keyword evidence="4" id="KW-0804">Transcription</keyword>
<proteinExistence type="inferred from homology"/>
<comment type="caution">
    <text evidence="6">The sequence shown here is derived from an EMBL/GenBank/DDBJ whole genome shotgun (WGS) entry which is preliminary data.</text>
</comment>
<dbReference type="SUPFAM" id="SSF53850">
    <property type="entry name" value="Periplasmic binding protein-like II"/>
    <property type="match status" value="1"/>
</dbReference>
<dbReference type="InterPro" id="IPR000847">
    <property type="entry name" value="LysR_HTH_N"/>
</dbReference>
<evidence type="ECO:0000256" key="4">
    <source>
        <dbReference type="ARBA" id="ARBA00023163"/>
    </source>
</evidence>
<reference evidence="6 7" key="1">
    <citation type="submission" date="2018-07" db="EMBL/GenBank/DDBJ databases">
        <title>Genomic Encyclopedia of Type Strains, Phase IV (KMG-IV): sequencing the most valuable type-strain genomes for metagenomic binning, comparative biology and taxonomic classification.</title>
        <authorList>
            <person name="Goeker M."/>
        </authorList>
    </citation>
    <scope>NUCLEOTIDE SEQUENCE [LARGE SCALE GENOMIC DNA]</scope>
    <source>
        <strain evidence="6 7">DSM 21634</strain>
    </source>
</reference>
<evidence type="ECO:0000256" key="3">
    <source>
        <dbReference type="ARBA" id="ARBA00023125"/>
    </source>
</evidence>
<keyword evidence="3 6" id="KW-0238">DNA-binding</keyword>
<sequence length="302" mass="33827">MAALTAFEAAARHESFTLAARELSQTESNISRQIGILEEHLDVPLFVRVKQRVVLTKAGRLYGEQVRASLRALERDTLSVAAHGGGQGSLELAVMPTFATEWLIPRLPGFYALHPELRVNMGVRNSPFQFEEEHFEAAIHHGKPVWPRATSEHLFGERMIPIARQDLVADSIRAPADVLRYPLLYQTMRPYSWRLWLEAAGLPEAMPGHTTGFELHSMLVRAAQAGLGIALVPEFFVSREAWSRGLVQVHSLSIQTEDAYHLVYPNDLRHSRPMELFRAWLLSEACTFRVTGTVGVTPCPST</sequence>
<dbReference type="PANTHER" id="PTHR30537:SF26">
    <property type="entry name" value="GLYCINE CLEAVAGE SYSTEM TRANSCRIPTIONAL ACTIVATOR"/>
    <property type="match status" value="1"/>
</dbReference>
<dbReference type="InterPro" id="IPR036388">
    <property type="entry name" value="WH-like_DNA-bd_sf"/>
</dbReference>
<dbReference type="Pfam" id="PF03466">
    <property type="entry name" value="LysR_substrate"/>
    <property type="match status" value="1"/>
</dbReference>
<feature type="domain" description="HTH lysR-type" evidence="5">
    <location>
        <begin position="1"/>
        <end position="56"/>
    </location>
</feature>
<dbReference type="PRINTS" id="PR00039">
    <property type="entry name" value="HTHLYSR"/>
</dbReference>
<gene>
    <name evidence="6" type="ORF">DES41_107176</name>
</gene>
<dbReference type="PANTHER" id="PTHR30537">
    <property type="entry name" value="HTH-TYPE TRANSCRIPTIONAL REGULATOR"/>
    <property type="match status" value="1"/>
</dbReference>
<dbReference type="InterPro" id="IPR036390">
    <property type="entry name" value="WH_DNA-bd_sf"/>
</dbReference>
<organism evidence="6 7">
    <name type="scientific">Pseudorhodoferax soli</name>
    <dbReference type="NCBI Taxonomy" id="545864"/>
    <lineage>
        <taxon>Bacteria</taxon>
        <taxon>Pseudomonadati</taxon>
        <taxon>Pseudomonadota</taxon>
        <taxon>Betaproteobacteria</taxon>
        <taxon>Burkholderiales</taxon>
        <taxon>Comamonadaceae</taxon>
    </lineage>
</organism>
<name>A0A368XLC2_9BURK</name>
<dbReference type="GO" id="GO:0006351">
    <property type="term" value="P:DNA-templated transcription"/>
    <property type="evidence" value="ECO:0007669"/>
    <property type="project" value="TreeGrafter"/>
</dbReference>
<dbReference type="GO" id="GO:0003700">
    <property type="term" value="F:DNA-binding transcription factor activity"/>
    <property type="evidence" value="ECO:0007669"/>
    <property type="project" value="InterPro"/>
</dbReference>